<evidence type="ECO:0000313" key="2">
    <source>
        <dbReference type="Proteomes" id="UP001565368"/>
    </source>
</evidence>
<reference evidence="1 2" key="1">
    <citation type="submission" date="2023-08" db="EMBL/GenBank/DDBJ databases">
        <title>Annotated Genome Sequence of Vanrija albida AlHP1.</title>
        <authorList>
            <person name="Herzog R."/>
        </authorList>
    </citation>
    <scope>NUCLEOTIDE SEQUENCE [LARGE SCALE GENOMIC DNA]</scope>
    <source>
        <strain evidence="1 2">AlHP1</strain>
    </source>
</reference>
<comment type="caution">
    <text evidence="1">The sequence shown here is derived from an EMBL/GenBank/DDBJ whole genome shotgun (WGS) entry which is preliminary data.</text>
</comment>
<gene>
    <name evidence="1" type="ORF">Q8F55_002934</name>
</gene>
<organism evidence="1 2">
    <name type="scientific">Vanrija albida</name>
    <dbReference type="NCBI Taxonomy" id="181172"/>
    <lineage>
        <taxon>Eukaryota</taxon>
        <taxon>Fungi</taxon>
        <taxon>Dikarya</taxon>
        <taxon>Basidiomycota</taxon>
        <taxon>Agaricomycotina</taxon>
        <taxon>Tremellomycetes</taxon>
        <taxon>Trichosporonales</taxon>
        <taxon>Trichosporonaceae</taxon>
        <taxon>Vanrija</taxon>
    </lineage>
</organism>
<dbReference type="EMBL" id="JBBXJM010000002">
    <property type="protein sequence ID" value="KAL1411943.1"/>
    <property type="molecule type" value="Genomic_DNA"/>
</dbReference>
<dbReference type="Proteomes" id="UP001565368">
    <property type="component" value="Unassembled WGS sequence"/>
</dbReference>
<accession>A0ABR3QB71</accession>
<dbReference type="RefSeq" id="XP_069211887.1">
    <property type="nucleotide sequence ID" value="XM_069351501.1"/>
</dbReference>
<protein>
    <submittedName>
        <fullName evidence="1">Uncharacterized protein</fullName>
    </submittedName>
</protein>
<name>A0ABR3QB71_9TREE</name>
<proteinExistence type="predicted"/>
<dbReference type="GeneID" id="95983977"/>
<keyword evidence="2" id="KW-1185">Reference proteome</keyword>
<sequence length="77" mass="9184">MFPTTADNVTYASTPYDFYEVLRQKYDTRKSWTHTDDELRTIRVTKWLKRVEPGNAEHTPWVVPKGWWKTPKGKAKQ</sequence>
<evidence type="ECO:0000313" key="1">
    <source>
        <dbReference type="EMBL" id="KAL1411943.1"/>
    </source>
</evidence>